<proteinExistence type="predicted"/>
<evidence type="ECO:0000256" key="3">
    <source>
        <dbReference type="ARBA" id="ARBA00022656"/>
    </source>
</evidence>
<accession>A0A2I9LPA2</accession>
<evidence type="ECO:0000313" key="6">
    <source>
        <dbReference type="EMBL" id="MBW20214.1"/>
    </source>
</evidence>
<feature type="domain" description="LCN-type CS-alpha/beta" evidence="5">
    <location>
        <begin position="22"/>
        <end position="87"/>
    </location>
</feature>
<evidence type="ECO:0000259" key="5">
    <source>
        <dbReference type="PROSITE" id="PS51863"/>
    </source>
</evidence>
<protein>
    <submittedName>
        <fullName evidence="6">NaTx</fullName>
    </submittedName>
</protein>
<reference evidence="6" key="1">
    <citation type="journal article" date="2017" name="Toxicon">
        <title>Venom-gland transcriptomics and venom proteomics of the Hentz striped scorpion (Centruroides hentzi; Buthidae) reveal high toxin diversity in a harmless member of a lethal family.</title>
        <authorList>
            <person name="Ward M.J."/>
            <person name="Ellsworth S.A."/>
            <person name="Rokyta D.R."/>
        </authorList>
    </citation>
    <scope>NUCLEOTIDE SEQUENCE</scope>
    <source>
        <tissue evidence="6">Venom gland</tissue>
    </source>
</reference>
<evidence type="ECO:0000256" key="1">
    <source>
        <dbReference type="ARBA" id="ARBA00004613"/>
    </source>
</evidence>
<dbReference type="GO" id="GO:0019871">
    <property type="term" value="F:sodium channel inhibitor activity"/>
    <property type="evidence" value="ECO:0007669"/>
    <property type="project" value="InterPro"/>
</dbReference>
<feature type="chain" id="PRO_5014336808" evidence="4">
    <location>
        <begin position="22"/>
        <end position="89"/>
    </location>
</feature>
<keyword evidence="2" id="KW-0964">Secreted</keyword>
<comment type="subcellular location">
    <subcellularLocation>
        <location evidence="1">Secreted</location>
    </subcellularLocation>
</comment>
<dbReference type="GO" id="GO:0005576">
    <property type="term" value="C:extracellular region"/>
    <property type="evidence" value="ECO:0007669"/>
    <property type="project" value="UniProtKB-SubCell"/>
</dbReference>
<name>A0A2I9LPA2_9SCOR</name>
<organism evidence="6">
    <name type="scientific">Centruroides hentzi</name>
    <dbReference type="NCBI Taxonomy" id="88313"/>
    <lineage>
        <taxon>Eukaryota</taxon>
        <taxon>Metazoa</taxon>
        <taxon>Ecdysozoa</taxon>
        <taxon>Arthropoda</taxon>
        <taxon>Chelicerata</taxon>
        <taxon>Arachnida</taxon>
        <taxon>Scorpiones</taxon>
        <taxon>Buthida</taxon>
        <taxon>Buthoidea</taxon>
        <taxon>Buthidae</taxon>
        <taxon>Centruroides</taxon>
    </lineage>
</organism>
<dbReference type="Gene3D" id="3.30.30.10">
    <property type="entry name" value="Knottin, scorpion toxin-like"/>
    <property type="match status" value="1"/>
</dbReference>
<keyword evidence="4" id="KW-0732">Signal</keyword>
<keyword evidence="3" id="KW-0800">Toxin</keyword>
<dbReference type="InterPro" id="IPR044062">
    <property type="entry name" value="LCN-type_CS_alpha_beta_dom"/>
</dbReference>
<dbReference type="GO" id="GO:0090729">
    <property type="term" value="F:toxin activity"/>
    <property type="evidence" value="ECO:0007669"/>
    <property type="project" value="UniProtKB-KW"/>
</dbReference>
<evidence type="ECO:0000256" key="4">
    <source>
        <dbReference type="SAM" id="SignalP"/>
    </source>
</evidence>
<dbReference type="EMBL" id="GFWZ01000224">
    <property type="protein sequence ID" value="MBW20214.1"/>
    <property type="molecule type" value="Transcribed_RNA"/>
</dbReference>
<evidence type="ECO:0000256" key="2">
    <source>
        <dbReference type="ARBA" id="ARBA00022525"/>
    </source>
</evidence>
<dbReference type="InterPro" id="IPR002061">
    <property type="entry name" value="Scorpion_toxinL/defensin"/>
</dbReference>
<dbReference type="InterPro" id="IPR036574">
    <property type="entry name" value="Scorpion_toxin-like_sf"/>
</dbReference>
<dbReference type="CDD" id="cd23106">
    <property type="entry name" value="neurotoxins_LC_scorpion"/>
    <property type="match status" value="1"/>
</dbReference>
<sequence length="89" mass="9587">MNSIFAVALTILLVGIERSESRDGYPLASNGCKFACSGLGENNPTCNSICKKKAGSDYGYCYAWTCYCTNVAEDTKLWGDPGTGHCIPY</sequence>
<dbReference type="Pfam" id="PF00537">
    <property type="entry name" value="Toxin_3"/>
    <property type="match status" value="1"/>
</dbReference>
<dbReference type="AlphaFoldDB" id="A0A2I9LPA2"/>
<feature type="signal peptide" evidence="4">
    <location>
        <begin position="1"/>
        <end position="21"/>
    </location>
</feature>
<dbReference type="PROSITE" id="PS51863">
    <property type="entry name" value="LCN_CSAB"/>
    <property type="match status" value="1"/>
</dbReference>
<dbReference type="SUPFAM" id="SSF57095">
    <property type="entry name" value="Scorpion toxin-like"/>
    <property type="match status" value="1"/>
</dbReference>